<reference evidence="1" key="1">
    <citation type="submission" date="2009-11" db="EMBL/GenBank/DDBJ databases">
        <authorList>
            <person name="Wang T."/>
            <person name="Qin Z."/>
        </authorList>
    </citation>
    <scope>NUCLEOTIDE SEQUENCE</scope>
    <source>
        <strain evidence="1">Y27</strain>
        <plasmid evidence="1">pWTY27</plasmid>
    </source>
</reference>
<gene>
    <name evidence="1" type="ORF">pWTY27_1c</name>
</gene>
<evidence type="ECO:0000313" key="1">
    <source>
        <dbReference type="EMBL" id="ADA71988.1"/>
    </source>
</evidence>
<sequence>MTTVDIPAQGTEDLWPDEAPFAEVPTLEGPSKPRVDVTNEAESFEALLRVMSGPDVPALYVRSGGLNWISADDKGEPKIHRLNSDNLLSWFAEHVETYAMKPQGRGETRTWVESRQYPSGRTCSAILARERWRLPRLVGVATSPILRPDGTLCQVPGFDQSTGLYLFPRLRTVPTVGPDPSEEQVRKARELLLRMTTDFPWVQQSDRAQYFALTLAPILRPYIKCPTPMGLITATTMGSGKSYLTYLFTELYGMGTLTWPRDASDELRKAITTKLTTTGAPVITFDNVDNGGTLKSPVLADLLTKDYWEDRLLGSNTHVGAPNDRLWLATGNNLRTGGDMARRVLWVRLDADCQNPDQRDGFAIGDFQIWVREHASEVLEALLTLVSGWVAAGAPRRNVRMGGYSEWTSAMAGLLDWAGIPGFMADRAETSIDLDEEAGEWHALLATWYRIYGSTPKPTKEVLMHADVSDEVPLTNRNEKPVPRQFGQWLNARMGRYYGPYRLVRHPGPANGGALWSVSSLDDKR</sequence>
<keyword evidence="1" id="KW-0614">Plasmid</keyword>
<dbReference type="EMBL" id="GU226194">
    <property type="protein sequence ID" value="ADA71988.1"/>
    <property type="molecule type" value="Genomic_DNA"/>
</dbReference>
<dbReference type="AlphaFoldDB" id="D2KKV6"/>
<geneLocation type="plasmid" evidence="1">
    <name>pWTY27</name>
</geneLocation>
<protein>
    <submittedName>
        <fullName evidence="1">RepA</fullName>
    </submittedName>
</protein>
<organism evidence="1">
    <name type="scientific">Streptomyces sp. Y27</name>
    <dbReference type="NCBI Taxonomy" id="701045"/>
    <lineage>
        <taxon>Bacteria</taxon>
        <taxon>Bacillati</taxon>
        <taxon>Actinomycetota</taxon>
        <taxon>Actinomycetes</taxon>
        <taxon>Kitasatosporales</taxon>
        <taxon>Streptomycetaceae</taxon>
        <taxon>Streptomyces</taxon>
    </lineage>
</organism>
<name>D2KKV6_9ACTN</name>
<proteinExistence type="predicted"/>
<accession>D2KKV6</accession>